<evidence type="ECO:0000313" key="2">
    <source>
        <dbReference type="Proteomes" id="UP000290624"/>
    </source>
</evidence>
<proteinExistence type="predicted"/>
<organism evidence="1 2">
    <name type="scientific">Propioniciclava flava</name>
    <dbReference type="NCBI Taxonomy" id="2072026"/>
    <lineage>
        <taxon>Bacteria</taxon>
        <taxon>Bacillati</taxon>
        <taxon>Actinomycetota</taxon>
        <taxon>Actinomycetes</taxon>
        <taxon>Propionibacteriales</taxon>
        <taxon>Propionibacteriaceae</taxon>
        <taxon>Propioniciclava</taxon>
    </lineage>
</organism>
<name>A0A4V1Q736_9ACTN</name>
<dbReference type="AlphaFoldDB" id="A0A4V1Q736"/>
<protein>
    <submittedName>
        <fullName evidence="1">Uncharacterized protein</fullName>
    </submittedName>
</protein>
<gene>
    <name evidence="1" type="ORF">C1706_12955</name>
</gene>
<sequence length="78" mass="7777">MRIVGFGLADADAGGAVAVIGVGVGAATSMGRALAWLAAHQATASPMRPMMATTTRWVRVNHDNHRDANSGSAGSSGG</sequence>
<evidence type="ECO:0000313" key="1">
    <source>
        <dbReference type="EMBL" id="RXW31218.1"/>
    </source>
</evidence>
<keyword evidence="2" id="KW-1185">Reference proteome</keyword>
<dbReference type="Proteomes" id="UP000290624">
    <property type="component" value="Unassembled WGS sequence"/>
</dbReference>
<reference evidence="1 2" key="1">
    <citation type="submission" date="2018-01" db="EMBL/GenBank/DDBJ databases">
        <title>Lactibacter flavus gen. nov., sp. nov., a novel bacterium of the family Propionibacteriaceae isolated from raw milk and dairy products.</title>
        <authorList>
            <person name="Wenning M."/>
            <person name="Breitenwieser F."/>
            <person name="Huptas C."/>
            <person name="von Neubeck M."/>
            <person name="Busse H.-J."/>
            <person name="Scherer S."/>
        </authorList>
    </citation>
    <scope>NUCLEOTIDE SEQUENCE [LARGE SCALE GENOMIC DNA]</scope>
    <source>
        <strain evidence="1 2">VG341</strain>
    </source>
</reference>
<dbReference type="EMBL" id="PPCV01000011">
    <property type="protein sequence ID" value="RXW31218.1"/>
    <property type="molecule type" value="Genomic_DNA"/>
</dbReference>
<accession>A0A4V1Q736</accession>
<comment type="caution">
    <text evidence="1">The sequence shown here is derived from an EMBL/GenBank/DDBJ whole genome shotgun (WGS) entry which is preliminary data.</text>
</comment>